<feature type="non-terminal residue" evidence="2">
    <location>
        <position position="53"/>
    </location>
</feature>
<proteinExistence type="predicted"/>
<reference evidence="2" key="1">
    <citation type="submission" date="2021-06" db="EMBL/GenBank/DDBJ databases">
        <authorList>
            <person name="Kallberg Y."/>
            <person name="Tangrot J."/>
            <person name="Rosling A."/>
        </authorList>
    </citation>
    <scope>NUCLEOTIDE SEQUENCE</scope>
    <source>
        <strain evidence="2">FL130A</strain>
    </source>
</reference>
<sequence>MLEVPDMERSFMSGSSTDDSHYQGLEEGLERALEPGQRHSRMLDEILEENNSY</sequence>
<gene>
    <name evidence="2" type="ORF">ALEPTO_LOCUS12212</name>
</gene>
<protein>
    <submittedName>
        <fullName evidence="2">3309_t:CDS:1</fullName>
    </submittedName>
</protein>
<dbReference type="OrthoDB" id="10439761at2759"/>
<evidence type="ECO:0000313" key="2">
    <source>
        <dbReference type="EMBL" id="CAG8719471.1"/>
    </source>
</evidence>
<name>A0A9N9NBC5_9GLOM</name>
<dbReference type="EMBL" id="CAJVPS010025617">
    <property type="protein sequence ID" value="CAG8719471.1"/>
    <property type="molecule type" value="Genomic_DNA"/>
</dbReference>
<feature type="region of interest" description="Disordered" evidence="1">
    <location>
        <begin position="1"/>
        <end position="40"/>
    </location>
</feature>
<dbReference type="Proteomes" id="UP000789508">
    <property type="component" value="Unassembled WGS sequence"/>
</dbReference>
<comment type="caution">
    <text evidence="2">The sequence shown here is derived from an EMBL/GenBank/DDBJ whole genome shotgun (WGS) entry which is preliminary data.</text>
</comment>
<evidence type="ECO:0000256" key="1">
    <source>
        <dbReference type="SAM" id="MobiDB-lite"/>
    </source>
</evidence>
<organism evidence="2 3">
    <name type="scientific">Ambispora leptoticha</name>
    <dbReference type="NCBI Taxonomy" id="144679"/>
    <lineage>
        <taxon>Eukaryota</taxon>
        <taxon>Fungi</taxon>
        <taxon>Fungi incertae sedis</taxon>
        <taxon>Mucoromycota</taxon>
        <taxon>Glomeromycotina</taxon>
        <taxon>Glomeromycetes</taxon>
        <taxon>Archaeosporales</taxon>
        <taxon>Ambisporaceae</taxon>
        <taxon>Ambispora</taxon>
    </lineage>
</organism>
<dbReference type="AlphaFoldDB" id="A0A9N9NBC5"/>
<feature type="compositionally biased region" description="Basic and acidic residues" evidence="1">
    <location>
        <begin position="28"/>
        <end position="40"/>
    </location>
</feature>
<keyword evidence="3" id="KW-1185">Reference proteome</keyword>
<evidence type="ECO:0000313" key="3">
    <source>
        <dbReference type="Proteomes" id="UP000789508"/>
    </source>
</evidence>
<accession>A0A9N9NBC5</accession>